<dbReference type="AlphaFoldDB" id="A0AAW2PU58"/>
<evidence type="ECO:0000313" key="1">
    <source>
        <dbReference type="EMBL" id="KAL0358674.1"/>
    </source>
</evidence>
<dbReference type="PANTHER" id="PTHR31033">
    <property type="entry name" value="PROTEIN, PUTATIVE-RELATED"/>
    <property type="match status" value="1"/>
</dbReference>
<gene>
    <name evidence="1" type="ORF">Sangu_0716800</name>
</gene>
<reference evidence="1" key="1">
    <citation type="submission" date="2020-06" db="EMBL/GenBank/DDBJ databases">
        <authorList>
            <person name="Li T."/>
            <person name="Hu X."/>
            <person name="Zhang T."/>
            <person name="Song X."/>
            <person name="Zhang H."/>
            <person name="Dai N."/>
            <person name="Sheng W."/>
            <person name="Hou X."/>
            <person name="Wei L."/>
        </authorList>
    </citation>
    <scope>NUCLEOTIDE SEQUENCE</scope>
    <source>
        <strain evidence="1">G01</strain>
        <tissue evidence="1">Leaf</tissue>
    </source>
</reference>
<comment type="caution">
    <text evidence="1">The sequence shown here is derived from an EMBL/GenBank/DDBJ whole genome shotgun (WGS) entry which is preliminary data.</text>
</comment>
<accession>A0AAW2PU58</accession>
<dbReference type="GO" id="GO:0009507">
    <property type="term" value="C:chloroplast"/>
    <property type="evidence" value="ECO:0007669"/>
    <property type="project" value="TreeGrafter"/>
</dbReference>
<name>A0AAW2PU58_9LAMI</name>
<organism evidence="1">
    <name type="scientific">Sesamum angustifolium</name>
    <dbReference type="NCBI Taxonomy" id="2727405"/>
    <lineage>
        <taxon>Eukaryota</taxon>
        <taxon>Viridiplantae</taxon>
        <taxon>Streptophyta</taxon>
        <taxon>Embryophyta</taxon>
        <taxon>Tracheophyta</taxon>
        <taxon>Spermatophyta</taxon>
        <taxon>Magnoliopsida</taxon>
        <taxon>eudicotyledons</taxon>
        <taxon>Gunneridae</taxon>
        <taxon>Pentapetalae</taxon>
        <taxon>asterids</taxon>
        <taxon>lamiids</taxon>
        <taxon>Lamiales</taxon>
        <taxon>Pedaliaceae</taxon>
        <taxon>Sesamum</taxon>
    </lineage>
</organism>
<reference evidence="1" key="2">
    <citation type="journal article" date="2024" name="Plant">
        <title>Genomic evolution and insights into agronomic trait innovations of Sesamum species.</title>
        <authorList>
            <person name="Miao H."/>
            <person name="Wang L."/>
            <person name="Qu L."/>
            <person name="Liu H."/>
            <person name="Sun Y."/>
            <person name="Le M."/>
            <person name="Wang Q."/>
            <person name="Wei S."/>
            <person name="Zheng Y."/>
            <person name="Lin W."/>
            <person name="Duan Y."/>
            <person name="Cao H."/>
            <person name="Xiong S."/>
            <person name="Wang X."/>
            <person name="Wei L."/>
            <person name="Li C."/>
            <person name="Ma Q."/>
            <person name="Ju M."/>
            <person name="Zhao R."/>
            <person name="Li G."/>
            <person name="Mu C."/>
            <person name="Tian Q."/>
            <person name="Mei H."/>
            <person name="Zhang T."/>
            <person name="Gao T."/>
            <person name="Zhang H."/>
        </authorList>
    </citation>
    <scope>NUCLEOTIDE SEQUENCE</scope>
    <source>
        <strain evidence="1">G01</strain>
    </source>
</reference>
<dbReference type="PANTHER" id="PTHR31033:SF21">
    <property type="entry name" value="TRANSMEMBRANE PROTEIN"/>
    <property type="match status" value="1"/>
</dbReference>
<proteinExistence type="predicted"/>
<sequence>MKQQSNDMVANVRELKPIQTVAGRNTHYQADPQYIIELPIPAYVAMSERPYEVNSAKHHHGMKIATRGEESSKPSLLVLAPLACLGSVLMPKTAMAITIAASILGQVIGSRAERHRLKTAAAKKLVSAETSISVSHNSGHCGEIADWMPDSLHVPPPPADVIC</sequence>
<protein>
    <submittedName>
        <fullName evidence="1">Uncharacterized protein</fullName>
    </submittedName>
</protein>
<dbReference type="EMBL" id="JACGWK010000004">
    <property type="protein sequence ID" value="KAL0358674.1"/>
    <property type="molecule type" value="Genomic_DNA"/>
</dbReference>